<keyword evidence="2" id="KW-0812">Transmembrane</keyword>
<feature type="region of interest" description="Disordered" evidence="1">
    <location>
        <begin position="24"/>
        <end position="59"/>
    </location>
</feature>
<evidence type="ECO:0008006" key="5">
    <source>
        <dbReference type="Google" id="ProtNLM"/>
    </source>
</evidence>
<keyword evidence="4" id="KW-1185">Reference proteome</keyword>
<dbReference type="EMBL" id="JBHTGR010000010">
    <property type="protein sequence ID" value="MFC7746876.1"/>
    <property type="molecule type" value="Genomic_DNA"/>
</dbReference>
<evidence type="ECO:0000313" key="4">
    <source>
        <dbReference type="Proteomes" id="UP001596620"/>
    </source>
</evidence>
<feature type="transmembrane region" description="Helical" evidence="2">
    <location>
        <begin position="193"/>
        <end position="213"/>
    </location>
</feature>
<evidence type="ECO:0000256" key="2">
    <source>
        <dbReference type="SAM" id="Phobius"/>
    </source>
</evidence>
<comment type="caution">
    <text evidence="3">The sequence shown here is derived from an EMBL/GenBank/DDBJ whole genome shotgun (WGS) entry which is preliminary data.</text>
</comment>
<name>A0ABW2UUX5_9BACI</name>
<gene>
    <name evidence="3" type="ORF">ACFQU8_06460</name>
</gene>
<protein>
    <recommendedName>
        <fullName evidence="5">Zinc ribbon domain-containing protein</fullName>
    </recommendedName>
</protein>
<accession>A0ABW2UUX5</accession>
<feature type="transmembrane region" description="Helical" evidence="2">
    <location>
        <begin position="167"/>
        <end position="187"/>
    </location>
</feature>
<feature type="transmembrane region" description="Helical" evidence="2">
    <location>
        <begin position="225"/>
        <end position="250"/>
    </location>
</feature>
<feature type="transmembrane region" description="Helical" evidence="2">
    <location>
        <begin position="90"/>
        <end position="109"/>
    </location>
</feature>
<evidence type="ECO:0000256" key="1">
    <source>
        <dbReference type="SAM" id="MobiDB-lite"/>
    </source>
</evidence>
<keyword evidence="2" id="KW-0472">Membrane</keyword>
<organism evidence="3 4">
    <name type="scientific">Lentibacillus kimchii</name>
    <dbReference type="NCBI Taxonomy" id="1542911"/>
    <lineage>
        <taxon>Bacteria</taxon>
        <taxon>Bacillati</taxon>
        <taxon>Bacillota</taxon>
        <taxon>Bacilli</taxon>
        <taxon>Bacillales</taxon>
        <taxon>Bacillaceae</taxon>
        <taxon>Lentibacillus</taxon>
    </lineage>
</organism>
<keyword evidence="2" id="KW-1133">Transmembrane helix</keyword>
<dbReference type="Proteomes" id="UP001596620">
    <property type="component" value="Unassembled WGS sequence"/>
</dbReference>
<evidence type="ECO:0000313" key="3">
    <source>
        <dbReference type="EMBL" id="MFC7746876.1"/>
    </source>
</evidence>
<reference evidence="4" key="1">
    <citation type="journal article" date="2019" name="Int. J. Syst. Evol. Microbiol.">
        <title>The Global Catalogue of Microorganisms (GCM) 10K type strain sequencing project: providing services to taxonomists for standard genome sequencing and annotation.</title>
        <authorList>
            <consortium name="The Broad Institute Genomics Platform"/>
            <consortium name="The Broad Institute Genome Sequencing Center for Infectious Disease"/>
            <person name="Wu L."/>
            <person name="Ma J."/>
        </authorList>
    </citation>
    <scope>NUCLEOTIDE SEQUENCE [LARGE SCALE GENOMIC DNA]</scope>
    <source>
        <strain evidence="4">JCM 30234</strain>
    </source>
</reference>
<proteinExistence type="predicted"/>
<feature type="transmembrane region" description="Helical" evidence="2">
    <location>
        <begin position="129"/>
        <end position="155"/>
    </location>
</feature>
<feature type="compositionally biased region" description="Basic and acidic residues" evidence="1">
    <location>
        <begin position="29"/>
        <end position="43"/>
    </location>
</feature>
<dbReference type="RefSeq" id="WP_382358383.1">
    <property type="nucleotide sequence ID" value="NZ_JBHTGR010000010.1"/>
</dbReference>
<sequence>MHCPSCGQYVTNGQFCTNCGTSLTQPEESTEHVNKAEEYKTSPEEATSSPPSPSEAFGEKIKRTSGDFGHFLATLIQKPSEARRANQSDMISGIITMVLFALLLAFSYLAVLNTIPTGFYGPMLFIDGFLLPFITILLLEFLIAGLTFAGARLAVQRSTFSVVIAKYGAYLVPFGLLFIISLILFLIGIPIFAGILVLISLLGFLLIAPAFIFMEHAPDGFDRIYVLIGLFIIVMLVFSLFVQSFLASVLSSITNSFFNG</sequence>